<sequence length="73" mass="8097">MECPTGASGITFPHFLSVPVDISGREDSQEENREGTRRGSGSGERTRHEDKGGYSGFSWRERRRKGGCRAARP</sequence>
<organism evidence="2 3">
    <name type="scientific">Pleurodeles waltl</name>
    <name type="common">Iberian ribbed newt</name>
    <dbReference type="NCBI Taxonomy" id="8319"/>
    <lineage>
        <taxon>Eukaryota</taxon>
        <taxon>Metazoa</taxon>
        <taxon>Chordata</taxon>
        <taxon>Craniata</taxon>
        <taxon>Vertebrata</taxon>
        <taxon>Euteleostomi</taxon>
        <taxon>Amphibia</taxon>
        <taxon>Batrachia</taxon>
        <taxon>Caudata</taxon>
        <taxon>Salamandroidea</taxon>
        <taxon>Salamandridae</taxon>
        <taxon>Pleurodelinae</taxon>
        <taxon>Pleurodeles</taxon>
    </lineage>
</organism>
<dbReference type="EMBL" id="JANPWB010000011">
    <property type="protein sequence ID" value="KAJ1130966.1"/>
    <property type="molecule type" value="Genomic_DNA"/>
</dbReference>
<evidence type="ECO:0000313" key="3">
    <source>
        <dbReference type="Proteomes" id="UP001066276"/>
    </source>
</evidence>
<keyword evidence="3" id="KW-1185">Reference proteome</keyword>
<proteinExistence type="predicted"/>
<reference evidence="2" key="1">
    <citation type="journal article" date="2022" name="bioRxiv">
        <title>Sequencing and chromosome-scale assembly of the giantPleurodeles waltlgenome.</title>
        <authorList>
            <person name="Brown T."/>
            <person name="Elewa A."/>
            <person name="Iarovenko S."/>
            <person name="Subramanian E."/>
            <person name="Araus A.J."/>
            <person name="Petzold A."/>
            <person name="Susuki M."/>
            <person name="Suzuki K.-i.T."/>
            <person name="Hayashi T."/>
            <person name="Toyoda A."/>
            <person name="Oliveira C."/>
            <person name="Osipova E."/>
            <person name="Leigh N.D."/>
            <person name="Simon A."/>
            <person name="Yun M.H."/>
        </authorList>
    </citation>
    <scope>NUCLEOTIDE SEQUENCE</scope>
    <source>
        <strain evidence="2">20211129_DDA</strain>
        <tissue evidence="2">Liver</tissue>
    </source>
</reference>
<protein>
    <submittedName>
        <fullName evidence="2">Uncharacterized protein</fullName>
    </submittedName>
</protein>
<gene>
    <name evidence="2" type="ORF">NDU88_009310</name>
</gene>
<dbReference type="AlphaFoldDB" id="A0AAV7PS41"/>
<name>A0AAV7PS41_PLEWA</name>
<evidence type="ECO:0000256" key="1">
    <source>
        <dbReference type="SAM" id="MobiDB-lite"/>
    </source>
</evidence>
<comment type="caution">
    <text evidence="2">The sequence shown here is derived from an EMBL/GenBank/DDBJ whole genome shotgun (WGS) entry which is preliminary data.</text>
</comment>
<feature type="compositionally biased region" description="Basic and acidic residues" evidence="1">
    <location>
        <begin position="23"/>
        <end position="37"/>
    </location>
</feature>
<evidence type="ECO:0000313" key="2">
    <source>
        <dbReference type="EMBL" id="KAJ1130966.1"/>
    </source>
</evidence>
<dbReference type="Proteomes" id="UP001066276">
    <property type="component" value="Chromosome 7"/>
</dbReference>
<feature type="region of interest" description="Disordered" evidence="1">
    <location>
        <begin position="1"/>
        <end position="73"/>
    </location>
</feature>
<accession>A0AAV7PS41</accession>
<feature type="compositionally biased region" description="Basic residues" evidence="1">
    <location>
        <begin position="61"/>
        <end position="73"/>
    </location>
</feature>